<dbReference type="RefSeq" id="WP_160201580.1">
    <property type="nucleotide sequence ID" value="NZ_QXWK01000010.1"/>
</dbReference>
<feature type="region of interest" description="Disordered" evidence="1">
    <location>
        <begin position="96"/>
        <end position="116"/>
    </location>
</feature>
<evidence type="ECO:0000256" key="2">
    <source>
        <dbReference type="SAM" id="Phobius"/>
    </source>
</evidence>
<sequence>MKKEDILFHINEIDDAYIKEAADFQSAQRRSMQRKKWFRYSSIAAACFLMFVLGAVQLLPSGEQIGNGSSDRNGQNVAAEESDKLPTLSVERYATKAEEPKKKLGNPSTQEDGNPWEEDTEVEFLPVYENIAYAGEADEKAIPVSDAFLDKKLRAAAAEMNMTIDEIKYERKEKSDDTKPEDGTLQKAFKATAYTDDGNITVTYNNFTEIKFAQPKSLLQDHKTADSEMDSEEAEQVTAYLLEQYGGLMEFSNPRVSVRIFYDEERKPHWILSGYDGGENLQEQIVGYNLKRMRFELNDEGQLIGIMMMDNLASGKKIEEYPIITAEEAKQLLKKGKYVAGNTKLPSLDNIERSSLVYLTGPQCNIFMPYYAFDVRIDEDDDLICYSTYYVPAVREEYLSKMPETQE</sequence>
<feature type="transmembrane region" description="Helical" evidence="2">
    <location>
        <begin position="37"/>
        <end position="59"/>
    </location>
</feature>
<dbReference type="EMBL" id="QXWK01000010">
    <property type="protein sequence ID" value="NBH61300.1"/>
    <property type="molecule type" value="Genomic_DNA"/>
</dbReference>
<keyword evidence="2" id="KW-1133">Transmembrane helix</keyword>
<keyword evidence="2" id="KW-0472">Membrane</keyword>
<accession>A0A845QGU9</accession>
<gene>
    <name evidence="3" type="ORF">D0435_06505</name>
</gene>
<organism evidence="3 4">
    <name type="scientific">Anaerotruncus colihominis</name>
    <dbReference type="NCBI Taxonomy" id="169435"/>
    <lineage>
        <taxon>Bacteria</taxon>
        <taxon>Bacillati</taxon>
        <taxon>Bacillota</taxon>
        <taxon>Clostridia</taxon>
        <taxon>Eubacteriales</taxon>
        <taxon>Oscillospiraceae</taxon>
        <taxon>Anaerotruncus</taxon>
    </lineage>
</organism>
<reference evidence="3 4" key="1">
    <citation type="submission" date="2018-08" db="EMBL/GenBank/DDBJ databases">
        <title>Murine metabolic-syndrome-specific gut microbial biobank.</title>
        <authorList>
            <person name="Liu C."/>
        </authorList>
    </citation>
    <scope>NUCLEOTIDE SEQUENCE [LARGE SCALE GENOMIC DNA]</scope>
    <source>
        <strain evidence="3 4">28</strain>
    </source>
</reference>
<evidence type="ECO:0000256" key="1">
    <source>
        <dbReference type="SAM" id="MobiDB-lite"/>
    </source>
</evidence>
<evidence type="ECO:0000313" key="4">
    <source>
        <dbReference type="Proteomes" id="UP000446866"/>
    </source>
</evidence>
<protein>
    <submittedName>
        <fullName evidence="3">Uncharacterized protein</fullName>
    </submittedName>
</protein>
<name>A0A845QGU9_9FIRM</name>
<dbReference type="AlphaFoldDB" id="A0A845QGU9"/>
<evidence type="ECO:0000313" key="3">
    <source>
        <dbReference type="EMBL" id="NBH61300.1"/>
    </source>
</evidence>
<comment type="caution">
    <text evidence="3">The sequence shown here is derived from an EMBL/GenBank/DDBJ whole genome shotgun (WGS) entry which is preliminary data.</text>
</comment>
<keyword evidence="4" id="KW-1185">Reference proteome</keyword>
<keyword evidence="2" id="KW-0812">Transmembrane</keyword>
<dbReference type="Proteomes" id="UP000446866">
    <property type="component" value="Unassembled WGS sequence"/>
</dbReference>
<proteinExistence type="predicted"/>